<dbReference type="Proteomes" id="UP000055024">
    <property type="component" value="Unassembled WGS sequence"/>
</dbReference>
<evidence type="ECO:0000313" key="1">
    <source>
        <dbReference type="EMBL" id="KRY96660.1"/>
    </source>
</evidence>
<gene>
    <name evidence="1" type="ORF">T11_9123</name>
</gene>
<name>A0A0V1GEK7_9BILA</name>
<proteinExistence type="predicted"/>
<evidence type="ECO:0000313" key="2">
    <source>
        <dbReference type="Proteomes" id="UP000055024"/>
    </source>
</evidence>
<organism evidence="1 2">
    <name type="scientific">Trichinella zimbabwensis</name>
    <dbReference type="NCBI Taxonomy" id="268475"/>
    <lineage>
        <taxon>Eukaryota</taxon>
        <taxon>Metazoa</taxon>
        <taxon>Ecdysozoa</taxon>
        <taxon>Nematoda</taxon>
        <taxon>Enoplea</taxon>
        <taxon>Dorylaimia</taxon>
        <taxon>Trichinellida</taxon>
        <taxon>Trichinellidae</taxon>
        <taxon>Trichinella</taxon>
    </lineage>
</organism>
<dbReference type="EMBL" id="JYDP01002645">
    <property type="protein sequence ID" value="KRY96660.1"/>
    <property type="molecule type" value="Genomic_DNA"/>
</dbReference>
<dbReference type="AlphaFoldDB" id="A0A0V1GEK7"/>
<sequence length="33" mass="3628">MRPYIELLMAFGEAEGQSQPTGSYWALIGLKGL</sequence>
<protein>
    <submittedName>
        <fullName evidence="1">Uncharacterized protein</fullName>
    </submittedName>
</protein>
<comment type="caution">
    <text evidence="1">The sequence shown here is derived from an EMBL/GenBank/DDBJ whole genome shotgun (WGS) entry which is preliminary data.</text>
</comment>
<reference evidence="1 2" key="1">
    <citation type="submission" date="2015-01" db="EMBL/GenBank/DDBJ databases">
        <title>Evolution of Trichinella species and genotypes.</title>
        <authorList>
            <person name="Korhonen P.K."/>
            <person name="Edoardo P."/>
            <person name="Giuseppe L.R."/>
            <person name="Gasser R.B."/>
        </authorList>
    </citation>
    <scope>NUCLEOTIDE SEQUENCE [LARGE SCALE GENOMIC DNA]</scope>
    <source>
        <strain evidence="1">ISS1029</strain>
    </source>
</reference>
<keyword evidence="2" id="KW-1185">Reference proteome</keyword>
<accession>A0A0V1GEK7</accession>